<proteinExistence type="predicted"/>
<sequence>MSSLNPHAAPFIPMSQKVLGGNHENLSMTSGDSEYHSSGNLHISEYTKADIDAEKQIVVEEFMLAMDYLSTMFPDVDVESIIELFYANEGDFESTLEILEHLEQLGGGESSQHPSEQPDVNQNLNSDSTVGGDGSASHTEENIVSGPSASSDLSTSSCSIRLKE</sequence>
<feature type="region of interest" description="Disordered" evidence="1">
    <location>
        <begin position="103"/>
        <end position="164"/>
    </location>
</feature>
<dbReference type="Proteomes" id="UP001180020">
    <property type="component" value="Unassembled WGS sequence"/>
</dbReference>
<dbReference type="EMBL" id="JAUJYO010000022">
    <property type="protein sequence ID" value="KAK1281939.1"/>
    <property type="molecule type" value="Genomic_DNA"/>
</dbReference>
<reference evidence="2" key="1">
    <citation type="journal article" date="2023" name="Nat. Commun.">
        <title>Diploid and tetraploid genomes of Acorus and the evolution of monocots.</title>
        <authorList>
            <person name="Ma L."/>
            <person name="Liu K.W."/>
            <person name="Li Z."/>
            <person name="Hsiao Y.Y."/>
            <person name="Qi Y."/>
            <person name="Fu T."/>
            <person name="Tang G.D."/>
            <person name="Zhang D."/>
            <person name="Sun W.H."/>
            <person name="Liu D.K."/>
            <person name="Li Y."/>
            <person name="Chen G.Z."/>
            <person name="Liu X.D."/>
            <person name="Liao X.Y."/>
            <person name="Jiang Y.T."/>
            <person name="Yu X."/>
            <person name="Hao Y."/>
            <person name="Huang J."/>
            <person name="Zhao X.W."/>
            <person name="Ke S."/>
            <person name="Chen Y.Y."/>
            <person name="Wu W.L."/>
            <person name="Hsu J.L."/>
            <person name="Lin Y.F."/>
            <person name="Huang M.D."/>
            <person name="Li C.Y."/>
            <person name="Huang L."/>
            <person name="Wang Z.W."/>
            <person name="Zhao X."/>
            <person name="Zhong W.Y."/>
            <person name="Peng D.H."/>
            <person name="Ahmad S."/>
            <person name="Lan S."/>
            <person name="Zhang J.S."/>
            <person name="Tsai W.C."/>
            <person name="Van de Peer Y."/>
            <person name="Liu Z.J."/>
        </authorList>
    </citation>
    <scope>NUCLEOTIDE SEQUENCE</scope>
    <source>
        <strain evidence="2">CP</strain>
    </source>
</reference>
<gene>
    <name evidence="2" type="ORF">QJS10_CPB22g00978</name>
</gene>
<name>A0AAV9BZN4_ACOCL</name>
<dbReference type="SUPFAM" id="SSF46934">
    <property type="entry name" value="UBA-like"/>
    <property type="match status" value="1"/>
</dbReference>
<evidence type="ECO:0000313" key="2">
    <source>
        <dbReference type="EMBL" id="KAK1281939.1"/>
    </source>
</evidence>
<feature type="compositionally biased region" description="Polar residues" evidence="1">
    <location>
        <begin position="110"/>
        <end position="129"/>
    </location>
</feature>
<protein>
    <recommendedName>
        <fullName evidence="4">CUE domain-containing protein</fullName>
    </recommendedName>
</protein>
<dbReference type="InterPro" id="IPR009060">
    <property type="entry name" value="UBA-like_sf"/>
</dbReference>
<comment type="caution">
    <text evidence="2">The sequence shown here is derived from an EMBL/GenBank/DDBJ whole genome shotgun (WGS) entry which is preliminary data.</text>
</comment>
<dbReference type="PANTHER" id="PTHR37252:SF3">
    <property type="entry name" value="POLYADENYLATE-BINDING PROTEIN-INTERACTING PROTEIN 6"/>
    <property type="match status" value="1"/>
</dbReference>
<evidence type="ECO:0000313" key="3">
    <source>
        <dbReference type="Proteomes" id="UP001180020"/>
    </source>
</evidence>
<organism evidence="2 3">
    <name type="scientific">Acorus calamus</name>
    <name type="common">Sweet flag</name>
    <dbReference type="NCBI Taxonomy" id="4465"/>
    <lineage>
        <taxon>Eukaryota</taxon>
        <taxon>Viridiplantae</taxon>
        <taxon>Streptophyta</taxon>
        <taxon>Embryophyta</taxon>
        <taxon>Tracheophyta</taxon>
        <taxon>Spermatophyta</taxon>
        <taxon>Magnoliopsida</taxon>
        <taxon>Liliopsida</taxon>
        <taxon>Acoraceae</taxon>
        <taxon>Acorus</taxon>
    </lineage>
</organism>
<accession>A0AAV9BZN4</accession>
<reference evidence="2" key="2">
    <citation type="submission" date="2023-06" db="EMBL/GenBank/DDBJ databases">
        <authorList>
            <person name="Ma L."/>
            <person name="Liu K.-W."/>
            <person name="Li Z."/>
            <person name="Hsiao Y.-Y."/>
            <person name="Qi Y."/>
            <person name="Fu T."/>
            <person name="Tang G."/>
            <person name="Zhang D."/>
            <person name="Sun W.-H."/>
            <person name="Liu D.-K."/>
            <person name="Li Y."/>
            <person name="Chen G.-Z."/>
            <person name="Liu X.-D."/>
            <person name="Liao X.-Y."/>
            <person name="Jiang Y.-T."/>
            <person name="Yu X."/>
            <person name="Hao Y."/>
            <person name="Huang J."/>
            <person name="Zhao X.-W."/>
            <person name="Ke S."/>
            <person name="Chen Y.-Y."/>
            <person name="Wu W.-L."/>
            <person name="Hsu J.-L."/>
            <person name="Lin Y.-F."/>
            <person name="Huang M.-D."/>
            <person name="Li C.-Y."/>
            <person name="Huang L."/>
            <person name="Wang Z.-W."/>
            <person name="Zhao X."/>
            <person name="Zhong W.-Y."/>
            <person name="Peng D.-H."/>
            <person name="Ahmad S."/>
            <person name="Lan S."/>
            <person name="Zhang J.-S."/>
            <person name="Tsai W.-C."/>
            <person name="Van De Peer Y."/>
            <person name="Liu Z.-J."/>
        </authorList>
    </citation>
    <scope>NUCLEOTIDE SEQUENCE</scope>
    <source>
        <strain evidence="2">CP</strain>
        <tissue evidence="2">Leaves</tissue>
    </source>
</reference>
<evidence type="ECO:0008006" key="4">
    <source>
        <dbReference type="Google" id="ProtNLM"/>
    </source>
</evidence>
<dbReference type="InterPro" id="IPR038981">
    <property type="entry name" value="CID5/CID6"/>
</dbReference>
<feature type="compositionally biased region" description="Low complexity" evidence="1">
    <location>
        <begin position="145"/>
        <end position="164"/>
    </location>
</feature>
<dbReference type="AlphaFoldDB" id="A0AAV9BZN4"/>
<dbReference type="PANTHER" id="PTHR37252">
    <property type="entry name" value="POLYADENYLATE-BINDING PROTEIN-INTERACTING PROTEIN 6"/>
    <property type="match status" value="1"/>
</dbReference>
<keyword evidence="3" id="KW-1185">Reference proteome</keyword>
<evidence type="ECO:0000256" key="1">
    <source>
        <dbReference type="SAM" id="MobiDB-lite"/>
    </source>
</evidence>
<dbReference type="Gene3D" id="1.10.8.10">
    <property type="entry name" value="DNA helicase RuvA subunit, C-terminal domain"/>
    <property type="match status" value="1"/>
</dbReference>